<dbReference type="SUPFAM" id="SSF55073">
    <property type="entry name" value="Nucleotide cyclase"/>
    <property type="match status" value="1"/>
</dbReference>
<accession>A0A540WLL2</accession>
<keyword evidence="1" id="KW-0472">Membrane</keyword>
<dbReference type="Pfam" id="PF00211">
    <property type="entry name" value="Guanylate_cyc"/>
    <property type="match status" value="1"/>
</dbReference>
<dbReference type="PROSITE" id="PS50125">
    <property type="entry name" value="GUANYLATE_CYCLASE_2"/>
    <property type="match status" value="1"/>
</dbReference>
<feature type="transmembrane region" description="Helical" evidence="1">
    <location>
        <begin position="118"/>
        <end position="137"/>
    </location>
</feature>
<feature type="domain" description="Guanylate cyclase" evidence="2">
    <location>
        <begin position="233"/>
        <end position="366"/>
    </location>
</feature>
<dbReference type="Gene3D" id="3.30.70.1230">
    <property type="entry name" value="Nucleotide cyclase"/>
    <property type="match status" value="1"/>
</dbReference>
<name>A0A540WLL2_9BACT</name>
<organism evidence="3 4">
    <name type="scientific">Myxococcus llanfairpwllgwyngyllgogerychwyrndrobwllllantysiliogogogochensis</name>
    <dbReference type="NCBI Taxonomy" id="2590453"/>
    <lineage>
        <taxon>Bacteria</taxon>
        <taxon>Pseudomonadati</taxon>
        <taxon>Myxococcota</taxon>
        <taxon>Myxococcia</taxon>
        <taxon>Myxococcales</taxon>
        <taxon>Cystobacterineae</taxon>
        <taxon>Myxococcaceae</taxon>
        <taxon>Myxococcus</taxon>
    </lineage>
</organism>
<dbReference type="CDD" id="cd07302">
    <property type="entry name" value="CHD"/>
    <property type="match status" value="1"/>
</dbReference>
<evidence type="ECO:0000259" key="2">
    <source>
        <dbReference type="PROSITE" id="PS50125"/>
    </source>
</evidence>
<dbReference type="GO" id="GO:0009190">
    <property type="term" value="P:cyclic nucleotide biosynthetic process"/>
    <property type="evidence" value="ECO:0007669"/>
    <property type="project" value="InterPro"/>
</dbReference>
<evidence type="ECO:0000313" key="3">
    <source>
        <dbReference type="EMBL" id="TQF09902.1"/>
    </source>
</evidence>
<dbReference type="OrthoDB" id="9806735at2"/>
<dbReference type="AlphaFoldDB" id="A0A540WLL2"/>
<evidence type="ECO:0000256" key="1">
    <source>
        <dbReference type="SAM" id="Phobius"/>
    </source>
</evidence>
<feature type="transmembrane region" description="Helical" evidence="1">
    <location>
        <begin position="36"/>
        <end position="57"/>
    </location>
</feature>
<dbReference type="PANTHER" id="PTHR43081:SF1">
    <property type="entry name" value="ADENYLATE CYCLASE, TERMINAL-DIFFERENTIATION SPECIFIC"/>
    <property type="match status" value="1"/>
</dbReference>
<sequence length="427" mass="45482">MGGEGLRSNAPEGIQDSVNRALDDERRRNARQLSRIRFVAVTVMLVMSACLGLGVGKADWVEYLRPLSVYWLCTAAVWVAVARSPRAVRWAGLSVAFIDVPAVYWLQSHAIPVSPSPGGVAGFTLGIFAVLVILAALSLRNTVTLVVTAFAAVAEMALQHQAGIGIGAQLASVVMLSVAAAGARHLLNRIRALSAAVSEEELKRARLGRYFAPAVAERLQRLASPEPELREVTVLFADIRDFTSMSERLPPGEVVKLLNAYYGRMVEVVFRHGGTLDKFIGDALMVYFGAPLADAEHAERAVRCALAMVRELEDFNADRALQGAPALRMGVGVHTGPVVLGNIGSTARRLDYTAIGDTVNLASRIEGLTKRVGVPVLVSEATRDQAGPLFHWEAITQALVPGKSRPVATFVPLATAPALVGSPGSAA</sequence>
<dbReference type="RefSeq" id="WP_141648281.1">
    <property type="nucleotide sequence ID" value="NZ_VIFM01000298.1"/>
</dbReference>
<gene>
    <name evidence="3" type="ORF">FJV41_42190</name>
</gene>
<feature type="transmembrane region" description="Helical" evidence="1">
    <location>
        <begin position="88"/>
        <end position="106"/>
    </location>
</feature>
<evidence type="ECO:0000313" key="4">
    <source>
        <dbReference type="Proteomes" id="UP000315369"/>
    </source>
</evidence>
<feature type="transmembrane region" description="Helical" evidence="1">
    <location>
        <begin position="63"/>
        <end position="81"/>
    </location>
</feature>
<feature type="transmembrane region" description="Helical" evidence="1">
    <location>
        <begin position="164"/>
        <end position="183"/>
    </location>
</feature>
<dbReference type="InterPro" id="IPR001054">
    <property type="entry name" value="A/G_cyclase"/>
</dbReference>
<dbReference type="EMBL" id="VIFM01000298">
    <property type="protein sequence ID" value="TQF09902.1"/>
    <property type="molecule type" value="Genomic_DNA"/>
</dbReference>
<proteinExistence type="predicted"/>
<keyword evidence="1" id="KW-1133">Transmembrane helix</keyword>
<keyword evidence="4" id="KW-1185">Reference proteome</keyword>
<comment type="caution">
    <text evidence="3">The sequence shown here is derived from an EMBL/GenBank/DDBJ whole genome shotgun (WGS) entry which is preliminary data.</text>
</comment>
<reference evidence="3 4" key="1">
    <citation type="submission" date="2019-06" db="EMBL/GenBank/DDBJ databases">
        <authorList>
            <person name="Livingstone P."/>
            <person name="Whitworth D."/>
        </authorList>
    </citation>
    <scope>NUCLEOTIDE SEQUENCE [LARGE SCALE GENOMIC DNA]</scope>
    <source>
        <strain evidence="3 4">AM401</strain>
    </source>
</reference>
<dbReference type="Proteomes" id="UP000315369">
    <property type="component" value="Unassembled WGS sequence"/>
</dbReference>
<dbReference type="InterPro" id="IPR050697">
    <property type="entry name" value="Adenylyl/Guanylyl_Cyclase_3/4"/>
</dbReference>
<dbReference type="SMART" id="SM00044">
    <property type="entry name" value="CYCc"/>
    <property type="match status" value="1"/>
</dbReference>
<dbReference type="GO" id="GO:0004016">
    <property type="term" value="F:adenylate cyclase activity"/>
    <property type="evidence" value="ECO:0007669"/>
    <property type="project" value="UniProtKB-ARBA"/>
</dbReference>
<dbReference type="GO" id="GO:0035556">
    <property type="term" value="P:intracellular signal transduction"/>
    <property type="evidence" value="ECO:0007669"/>
    <property type="project" value="InterPro"/>
</dbReference>
<dbReference type="PANTHER" id="PTHR43081">
    <property type="entry name" value="ADENYLATE CYCLASE, TERMINAL-DIFFERENTIATION SPECIFIC-RELATED"/>
    <property type="match status" value="1"/>
</dbReference>
<protein>
    <submittedName>
        <fullName evidence="3">Adenylate/guanylate cyclase domain-containing protein</fullName>
    </submittedName>
</protein>
<keyword evidence="1" id="KW-0812">Transmembrane</keyword>
<dbReference type="InterPro" id="IPR029787">
    <property type="entry name" value="Nucleotide_cyclase"/>
</dbReference>